<proteinExistence type="predicted"/>
<organism evidence="4 5">
    <name type="scientific">Sphingobium fontiphilum</name>
    <dbReference type="NCBI Taxonomy" id="944425"/>
    <lineage>
        <taxon>Bacteria</taxon>
        <taxon>Pseudomonadati</taxon>
        <taxon>Pseudomonadota</taxon>
        <taxon>Alphaproteobacteria</taxon>
        <taxon>Sphingomonadales</taxon>
        <taxon>Sphingomonadaceae</taxon>
        <taxon>Sphingobium</taxon>
    </lineage>
</organism>
<comment type="caution">
    <text evidence="4">The sequence shown here is derived from an EMBL/GenBank/DDBJ whole genome shotgun (WGS) entry which is preliminary data.</text>
</comment>
<dbReference type="EMBL" id="JACIEB010000001">
    <property type="protein sequence ID" value="MBB3980971.1"/>
    <property type="molecule type" value="Genomic_DNA"/>
</dbReference>
<keyword evidence="2" id="KW-0812">Transmembrane</keyword>
<feature type="domain" description="TadE-like" evidence="3">
    <location>
        <begin position="17"/>
        <end position="59"/>
    </location>
</feature>
<reference evidence="4 5" key="1">
    <citation type="submission" date="2020-08" db="EMBL/GenBank/DDBJ databases">
        <title>Genomic Encyclopedia of Type Strains, Phase IV (KMG-IV): sequencing the most valuable type-strain genomes for metagenomic binning, comparative biology and taxonomic classification.</title>
        <authorList>
            <person name="Goeker M."/>
        </authorList>
    </citation>
    <scope>NUCLEOTIDE SEQUENCE [LARGE SCALE GENOMIC DNA]</scope>
    <source>
        <strain evidence="4 5">DSM 29348</strain>
    </source>
</reference>
<feature type="region of interest" description="Disordered" evidence="1">
    <location>
        <begin position="105"/>
        <end position="143"/>
    </location>
</feature>
<dbReference type="AlphaFoldDB" id="A0A7W6GM93"/>
<keyword evidence="2" id="KW-0472">Membrane</keyword>
<dbReference type="RefSeq" id="WP_246344279.1">
    <property type="nucleotide sequence ID" value="NZ_JACIEB010000001.1"/>
</dbReference>
<dbReference type="Proteomes" id="UP000552757">
    <property type="component" value="Unassembled WGS sequence"/>
</dbReference>
<keyword evidence="5" id="KW-1185">Reference proteome</keyword>
<sequence>MMRRRRFIQALARSQAGTTITEFGLIAPIFMTMVMGALDLGHTLYMQSTLQGAVQKAARDSTLESGGTTANQTAINTAITDQVQRLAKGATVTITRTSFRDYTKAASRTKEPFTDTNGNGTCNAGEPYEDSNNSGSWDIDNGTTGQGGAKDSVILSTQISYPRLFPFLKAIGLPANVTMNATTVLVNQPYGDQAAVTVRNCT</sequence>
<evidence type="ECO:0000256" key="1">
    <source>
        <dbReference type="SAM" id="MobiDB-lite"/>
    </source>
</evidence>
<name>A0A7W6GM93_9SPHN</name>
<accession>A0A7W6GM93</accession>
<keyword evidence="2" id="KW-1133">Transmembrane helix</keyword>
<evidence type="ECO:0000256" key="2">
    <source>
        <dbReference type="SAM" id="Phobius"/>
    </source>
</evidence>
<dbReference type="Pfam" id="PF07811">
    <property type="entry name" value="TadE"/>
    <property type="match status" value="1"/>
</dbReference>
<protein>
    <submittedName>
        <fullName evidence="4">Flp pilus assembly protein TadG</fullName>
    </submittedName>
</protein>
<gene>
    <name evidence="4" type="ORF">GGR44_000602</name>
</gene>
<evidence type="ECO:0000259" key="3">
    <source>
        <dbReference type="Pfam" id="PF07811"/>
    </source>
</evidence>
<dbReference type="InterPro" id="IPR012495">
    <property type="entry name" value="TadE-like_dom"/>
</dbReference>
<evidence type="ECO:0000313" key="5">
    <source>
        <dbReference type="Proteomes" id="UP000552757"/>
    </source>
</evidence>
<evidence type="ECO:0000313" key="4">
    <source>
        <dbReference type="EMBL" id="MBB3980971.1"/>
    </source>
</evidence>
<feature type="transmembrane region" description="Helical" evidence="2">
    <location>
        <begin position="26"/>
        <end position="46"/>
    </location>
</feature>